<keyword evidence="2" id="KW-0677">Repeat</keyword>
<dbReference type="InterPro" id="IPR007110">
    <property type="entry name" value="Ig-like_dom"/>
</dbReference>
<dbReference type="Pfam" id="PF13927">
    <property type="entry name" value="Ig_3"/>
    <property type="match status" value="1"/>
</dbReference>
<feature type="domain" description="Ig-like" evidence="5">
    <location>
        <begin position="1389"/>
        <end position="1499"/>
    </location>
</feature>
<dbReference type="SUPFAM" id="SSF48726">
    <property type="entry name" value="Immunoglobulin"/>
    <property type="match status" value="4"/>
</dbReference>
<gene>
    <name evidence="6" type="ORF">BGE01nite_23050</name>
</gene>
<dbReference type="GO" id="GO:0098609">
    <property type="term" value="P:cell-cell adhesion"/>
    <property type="evidence" value="ECO:0007669"/>
    <property type="project" value="TreeGrafter"/>
</dbReference>
<dbReference type="InterPro" id="IPR015919">
    <property type="entry name" value="Cadherin-like_sf"/>
</dbReference>
<feature type="domain" description="Ig-like" evidence="5">
    <location>
        <begin position="508"/>
        <end position="601"/>
    </location>
</feature>
<organism evidence="6 7">
    <name type="scientific">Brevifollis gellanilyticus</name>
    <dbReference type="NCBI Taxonomy" id="748831"/>
    <lineage>
        <taxon>Bacteria</taxon>
        <taxon>Pseudomonadati</taxon>
        <taxon>Verrucomicrobiota</taxon>
        <taxon>Verrucomicrobiia</taxon>
        <taxon>Verrucomicrobiales</taxon>
        <taxon>Verrucomicrobiaceae</taxon>
    </lineage>
</organism>
<dbReference type="InterPro" id="IPR013783">
    <property type="entry name" value="Ig-like_fold"/>
</dbReference>
<dbReference type="Gene3D" id="2.60.40.2030">
    <property type="match status" value="2"/>
</dbReference>
<dbReference type="InterPro" id="IPR038081">
    <property type="entry name" value="CalX-like_sf"/>
</dbReference>
<dbReference type="GO" id="GO:0005509">
    <property type="term" value="F:calcium ion binding"/>
    <property type="evidence" value="ECO:0007669"/>
    <property type="project" value="InterPro"/>
</dbReference>
<dbReference type="GO" id="GO:0016020">
    <property type="term" value="C:membrane"/>
    <property type="evidence" value="ECO:0007669"/>
    <property type="project" value="UniProtKB-SubCell"/>
</dbReference>
<dbReference type="SUPFAM" id="SSF49313">
    <property type="entry name" value="Cadherin-like"/>
    <property type="match status" value="2"/>
</dbReference>
<dbReference type="SMART" id="SM00408">
    <property type="entry name" value="IGc2"/>
    <property type="match status" value="4"/>
</dbReference>
<evidence type="ECO:0000256" key="3">
    <source>
        <dbReference type="ARBA" id="ARBA00022837"/>
    </source>
</evidence>
<sequence>MSCFAVLTASAQDPAPSFIGTFHGLVDRTASEVWANSTLGARIELIVAANKTYTGKLISQGTPLTFSGTIVEISPGEGSSTTTINRGSLPALTLDLGFASDELTGAVSHPDGGMASLSGWRNVWHATARPATPYLGRFNFLISTELGEGKGFGTLTVPANGAVTVSGKLPDGSTFSTTTFVGPQGQVLLYQPLYAKPGSMTGALWLHPSEDGMLPRLDASIPLSWYKPDTGSTSDRFYPEGFNMRCEVYGALYQPPASGDIAAGLYDVSSNGRVEILGDAGSSETPPSTHFTLTSAGKLTMAAGAANLTKTALAVKIATGEFSGSFTLTDYDYSQETGVDRDGNPIYKKVRRSVKYEGLIVDNNNSIGGNGGFYLLPGMPNAQESPPVLLTNSRLSMGPVSIGPNPLAPPAAFFGFSAVSISVTEGDVASLPLMLPDVMDQDYKLTINVIPGTATAADVTSTKINITIPAGETFATVLVPVKDDGLDEEPETFRLQLVDGPGYDLADPPYCEITIDDDDYEVAIYSDPAHQIVPLGSSVSLMAEADGSDLVFQWQKNNANLSGATSNPLKLDNVQLSHAGLYKLKVSNDINAGISANGELAVVDTTSLRLMALAPGGTATLTASAAAPPGTLTYQWILQGSQVEDDTGPTPRISGATTATLTIKNLSDADIGDYVCVVRQIASGGELSSGEFRLRLPVTKPDLDDLSLPGGQVMRPYHYDVLYATEYESAPGNFSATGLPAGLSIDLNTGIISGIPTAVVTNAAVTISATNPVGTTSVQTTITILPYPSGALGTFHGIVSRAGDEVGFSIIPKAEMGARIEMQVSNTGGFSGKLLNGASFPFSGQLSMDEAGLLHGLTTVQLAGKSGPPSYLTLHFDPGTQTFSGYLSEVRDGLELGIGVNLPLQGWRNAWSKTTPATRYLGRFNFTLGSQGDPSEIPEGTGYGTFIIPASGSFNITGMLPDGTAFVCNTFLGPNGQLLLYQPIFKIPGSLHGAVQVVLPDQAGPPETLLQPGVVTSLQPGPTSPDELQCTWNKPMQADPKDKSYPQGFGISSLTVEGGLYTPPEAGAVVMDLPDVTLNAQLSFYAAAGGTEFMPQNLTLTSAGKAVMPSGSEANPMKLTFTLNAATGQFNGAFTRRDEDPAKPPLYDDFTGRLIRAQGYITRSARFFGIIIGSPSLGGGPESMAGRGFFTIPEMPSPDLFPPVTVANAKTISGRITLLRNPEAPQPLMVTVGEGGVMVLAEHENIGPVRVPVAIRLTEPQTTRRSFTLSIQHVTSSASDVSLASTSVVIEPGMTEAIVMLTAINDNLDELDEFFYLKLSGGPGYNVSPGRLPVVIMDDDTAVQITQQPRSFLEQTEGGVGLRVEATGSTPLTYQWRRDGADIPGAIQPELNISPLKMTDGGRYDVVVTNRVNSVTTKASNISVVDSSEKFIPIASGANASLSLSITAPAGAVSFQWLKYPSGISLSDGTRISGTSTKTLKINNADIDDEGDYVCEVRQPEQIAWENGIPIGTIPETVFYSPMHHLLIVTEAPELVDLPPLNLPESSGAVARPFAFQVDYQTDSYRRPASFSATGLPAGLTIDAVTGLISGTPTAAALNRSITITATNPAGQDTSTTTITIDALPAYAVGTFRGYVERNVGEQVSSIPVEFRAPWADAEFGGLIELTTTASGNFSGKLTYGTSTHNFTGGLFNAHGMQQEGNAIIQRTGKQPLFFKFSLDELSNTLGGALDISSTLDTSVPVQGWKQTWSASRQATAYAGSYTFTLQTESTDRSPGGVGYATCTVPANGSPFEVKGRLSDGTPFASCTLLGPQGQFVIYQSLYARPGSVLAGLRLGVEPDAPADGPVFVLGEGSLYKPSQTDTSETLYRNGIGPSLVVIEGGRSLTPPVAGQVILDLANQADNAAINFAAAGIEGSGTPPGTIFRIQPNGSTTMKTGEENPAKVSVTIKPATSEFSGSLTLKDTNPLTGTTQLTRSVSFQGVFIQRPDGSKLGRGYFTLRQLPEPGVTTVTTAPIYTGFVEIMPGPGAF</sequence>
<keyword evidence="1" id="KW-0732">Signal</keyword>
<evidence type="ECO:0000313" key="6">
    <source>
        <dbReference type="EMBL" id="GEP43014.1"/>
    </source>
</evidence>
<dbReference type="SUPFAM" id="SSF141072">
    <property type="entry name" value="CalX-like"/>
    <property type="match status" value="2"/>
</dbReference>
<reference evidence="6 7" key="1">
    <citation type="submission" date="2019-07" db="EMBL/GenBank/DDBJ databases">
        <title>Whole genome shotgun sequence of Brevifollis gellanilyticus NBRC 108608.</title>
        <authorList>
            <person name="Hosoyama A."/>
            <person name="Uohara A."/>
            <person name="Ohji S."/>
            <person name="Ichikawa N."/>
        </authorList>
    </citation>
    <scope>NUCLEOTIDE SEQUENCE [LARGE SCALE GENOMIC DNA]</scope>
    <source>
        <strain evidence="6 7">NBRC 108608</strain>
    </source>
</reference>
<comment type="caution">
    <text evidence="6">The sequence shown here is derived from an EMBL/GenBank/DDBJ whole genome shotgun (WGS) entry which is preliminary data.</text>
</comment>
<feature type="domain" description="Ig-like" evidence="5">
    <location>
        <begin position="616"/>
        <end position="693"/>
    </location>
</feature>
<keyword evidence="3" id="KW-0106">Calcium</keyword>
<dbReference type="EMBL" id="BKAG01000014">
    <property type="protein sequence ID" value="GEP43014.1"/>
    <property type="molecule type" value="Genomic_DNA"/>
</dbReference>
<name>A0A512M8F4_9BACT</name>
<dbReference type="GO" id="GO:0007154">
    <property type="term" value="P:cell communication"/>
    <property type="evidence" value="ECO:0007669"/>
    <property type="project" value="InterPro"/>
</dbReference>
<evidence type="ECO:0000256" key="2">
    <source>
        <dbReference type="ARBA" id="ARBA00022737"/>
    </source>
</evidence>
<dbReference type="PANTHER" id="PTHR44170">
    <property type="entry name" value="PROTEIN SIDEKICK"/>
    <property type="match status" value="1"/>
</dbReference>
<evidence type="ECO:0000313" key="7">
    <source>
        <dbReference type="Proteomes" id="UP000321577"/>
    </source>
</evidence>
<dbReference type="PANTHER" id="PTHR44170:SF6">
    <property type="entry name" value="CONTACTIN"/>
    <property type="match status" value="1"/>
</dbReference>
<dbReference type="Pfam" id="PF03160">
    <property type="entry name" value="Calx-beta"/>
    <property type="match status" value="2"/>
</dbReference>
<dbReference type="CDD" id="cd00096">
    <property type="entry name" value="Ig"/>
    <property type="match status" value="2"/>
</dbReference>
<dbReference type="PROSITE" id="PS50835">
    <property type="entry name" value="IG_LIKE"/>
    <property type="match status" value="3"/>
</dbReference>
<evidence type="ECO:0000256" key="4">
    <source>
        <dbReference type="ARBA" id="ARBA00023157"/>
    </source>
</evidence>
<dbReference type="InterPro" id="IPR003644">
    <property type="entry name" value="Calx_beta"/>
</dbReference>
<dbReference type="InterPro" id="IPR003598">
    <property type="entry name" value="Ig_sub2"/>
</dbReference>
<keyword evidence="4" id="KW-1015">Disulfide bond</keyword>
<keyword evidence="7" id="KW-1185">Reference proteome</keyword>
<accession>A0A512M8F4</accession>
<dbReference type="Pfam" id="PF05345">
    <property type="entry name" value="He_PIG"/>
    <property type="match status" value="2"/>
</dbReference>
<dbReference type="Gene3D" id="2.60.40.10">
    <property type="entry name" value="Immunoglobulins"/>
    <property type="match status" value="6"/>
</dbReference>
<proteinExistence type="predicted"/>
<dbReference type="InterPro" id="IPR036179">
    <property type="entry name" value="Ig-like_dom_sf"/>
</dbReference>
<evidence type="ECO:0000256" key="1">
    <source>
        <dbReference type="ARBA" id="ARBA00022729"/>
    </source>
</evidence>
<dbReference type="Proteomes" id="UP000321577">
    <property type="component" value="Unassembled WGS sequence"/>
</dbReference>
<dbReference type="SMART" id="SM00409">
    <property type="entry name" value="IG"/>
    <property type="match status" value="4"/>
</dbReference>
<protein>
    <recommendedName>
        <fullName evidence="5">Ig-like domain-containing protein</fullName>
    </recommendedName>
</protein>
<evidence type="ECO:0000259" key="5">
    <source>
        <dbReference type="PROSITE" id="PS50835"/>
    </source>
</evidence>
<dbReference type="InterPro" id="IPR003599">
    <property type="entry name" value="Ig_sub"/>
</dbReference>